<evidence type="ECO:0000313" key="6">
    <source>
        <dbReference type="EMBL" id="QDX93891.1"/>
    </source>
</evidence>
<dbReference type="Gene3D" id="3.40.190.290">
    <property type="match status" value="1"/>
</dbReference>
<dbReference type="PROSITE" id="PS50931">
    <property type="entry name" value="HTH_LYSR"/>
    <property type="match status" value="1"/>
</dbReference>
<dbReference type="EMBL" id="CP033464">
    <property type="protein sequence ID" value="QDX93891.1"/>
    <property type="molecule type" value="Genomic_DNA"/>
</dbReference>
<name>A0A518VA67_BRELA</name>
<dbReference type="InterPro" id="IPR000847">
    <property type="entry name" value="LysR_HTH_N"/>
</dbReference>
<feature type="domain" description="HTH lysR-type" evidence="5">
    <location>
        <begin position="1"/>
        <end position="58"/>
    </location>
</feature>
<keyword evidence="7" id="KW-1185">Reference proteome</keyword>
<organism evidence="6 7">
    <name type="scientific">Brevibacillus laterosporus</name>
    <name type="common">Bacillus laterosporus</name>
    <dbReference type="NCBI Taxonomy" id="1465"/>
    <lineage>
        <taxon>Bacteria</taxon>
        <taxon>Bacillati</taxon>
        <taxon>Bacillota</taxon>
        <taxon>Bacilli</taxon>
        <taxon>Bacillales</taxon>
        <taxon>Paenibacillaceae</taxon>
        <taxon>Brevibacillus</taxon>
    </lineage>
</organism>
<dbReference type="Pfam" id="PF00126">
    <property type="entry name" value="HTH_1"/>
    <property type="match status" value="1"/>
</dbReference>
<dbReference type="SUPFAM" id="SSF53850">
    <property type="entry name" value="Periplasmic binding protein-like II"/>
    <property type="match status" value="1"/>
</dbReference>
<dbReference type="PANTHER" id="PTHR30346:SF28">
    <property type="entry name" value="HTH-TYPE TRANSCRIPTIONAL REGULATOR CYNR"/>
    <property type="match status" value="1"/>
</dbReference>
<dbReference type="InterPro" id="IPR036388">
    <property type="entry name" value="WH-like_DNA-bd_sf"/>
</dbReference>
<dbReference type="GO" id="GO:0003677">
    <property type="term" value="F:DNA binding"/>
    <property type="evidence" value="ECO:0007669"/>
    <property type="project" value="UniProtKB-KW"/>
</dbReference>
<accession>A0A518VA67</accession>
<evidence type="ECO:0000256" key="4">
    <source>
        <dbReference type="ARBA" id="ARBA00023163"/>
    </source>
</evidence>
<protein>
    <submittedName>
        <fullName evidence="6">LysR family transcriptional regulator</fullName>
    </submittedName>
</protein>
<dbReference type="GO" id="GO:0032993">
    <property type="term" value="C:protein-DNA complex"/>
    <property type="evidence" value="ECO:0007669"/>
    <property type="project" value="TreeGrafter"/>
</dbReference>
<dbReference type="OrthoDB" id="9803735at2"/>
<reference evidence="6 7" key="1">
    <citation type="submission" date="2018-11" db="EMBL/GenBank/DDBJ databases">
        <title>Phylogenetic determinants of toxin gene distribution in genomes of Brevibacillus laterosporus.</title>
        <authorList>
            <person name="Glare T.R."/>
            <person name="Durrant A."/>
            <person name="Berry C."/>
            <person name="Palma L."/>
            <person name="Ormskirk M."/>
            <person name="Cox M.O."/>
        </authorList>
    </citation>
    <scope>NUCLEOTIDE SEQUENCE [LARGE SCALE GENOMIC DNA]</scope>
    <source>
        <strain evidence="6 7">1821L</strain>
    </source>
</reference>
<dbReference type="CDD" id="cd05466">
    <property type="entry name" value="PBP2_LTTR_substrate"/>
    <property type="match status" value="1"/>
</dbReference>
<dbReference type="FunFam" id="1.10.10.10:FF:000001">
    <property type="entry name" value="LysR family transcriptional regulator"/>
    <property type="match status" value="1"/>
</dbReference>
<dbReference type="SUPFAM" id="SSF46785">
    <property type="entry name" value="Winged helix' DNA-binding domain"/>
    <property type="match status" value="1"/>
</dbReference>
<dbReference type="AlphaFoldDB" id="A0A518VA67"/>
<dbReference type="PRINTS" id="PR00039">
    <property type="entry name" value="HTHLYSR"/>
</dbReference>
<sequence length="300" mass="33406">MELRQIRYVMMVAQEKSFSRAAEKLHLAQPSLSQQIAKLEREYGVMLFHRLPQRVELTDAGNRFIQLANELIVKEDELEREMHQFAEGNAGRIVVGSLPITGAFVLPEAFSAFTKCYPRIEVTLIEETSSNLEQMLVHGKLDMSLLTMPIQHPALVTTPVLQEEIYLSLPPQHPLAKEQVVDLKALEEEPFILLKEGQGFRTISLLLCEQAGFTPKVVFESSNIQTVQALVASGMGVSFAPHMITGMVNGNVSPAYVHLSTHPSRTLVVASHKDKHLSTPMLALREEISKAGKQYSINPA</sequence>
<keyword evidence="3" id="KW-0238">DNA-binding</keyword>
<dbReference type="Proteomes" id="UP000319432">
    <property type="component" value="Chromosome"/>
</dbReference>
<proteinExistence type="inferred from homology"/>
<dbReference type="PANTHER" id="PTHR30346">
    <property type="entry name" value="TRANSCRIPTIONAL DUAL REGULATOR HCAR-RELATED"/>
    <property type="match status" value="1"/>
</dbReference>
<dbReference type="Gene3D" id="1.10.10.10">
    <property type="entry name" value="Winged helix-like DNA-binding domain superfamily/Winged helix DNA-binding domain"/>
    <property type="match status" value="1"/>
</dbReference>
<evidence type="ECO:0000256" key="3">
    <source>
        <dbReference type="ARBA" id="ARBA00023125"/>
    </source>
</evidence>
<dbReference type="InterPro" id="IPR036390">
    <property type="entry name" value="WH_DNA-bd_sf"/>
</dbReference>
<dbReference type="GO" id="GO:0003700">
    <property type="term" value="F:DNA-binding transcription factor activity"/>
    <property type="evidence" value="ECO:0007669"/>
    <property type="project" value="InterPro"/>
</dbReference>
<evidence type="ECO:0000256" key="1">
    <source>
        <dbReference type="ARBA" id="ARBA00009437"/>
    </source>
</evidence>
<keyword evidence="2" id="KW-0805">Transcription regulation</keyword>
<evidence type="ECO:0000313" key="7">
    <source>
        <dbReference type="Proteomes" id="UP000319432"/>
    </source>
</evidence>
<dbReference type="InterPro" id="IPR005119">
    <property type="entry name" value="LysR_subst-bd"/>
</dbReference>
<comment type="similarity">
    <text evidence="1">Belongs to the LysR transcriptional regulatory family.</text>
</comment>
<evidence type="ECO:0000259" key="5">
    <source>
        <dbReference type="PROSITE" id="PS50931"/>
    </source>
</evidence>
<keyword evidence="4" id="KW-0804">Transcription</keyword>
<gene>
    <name evidence="6" type="ORF">EEL30_17265</name>
</gene>
<evidence type="ECO:0000256" key="2">
    <source>
        <dbReference type="ARBA" id="ARBA00023015"/>
    </source>
</evidence>
<dbReference type="Pfam" id="PF03466">
    <property type="entry name" value="LysR_substrate"/>
    <property type="match status" value="1"/>
</dbReference>